<dbReference type="InterPro" id="IPR012337">
    <property type="entry name" value="RNaseH-like_sf"/>
</dbReference>
<dbReference type="InterPro" id="IPR036397">
    <property type="entry name" value="RNaseH_sf"/>
</dbReference>
<dbReference type="Proteomes" id="UP001600064">
    <property type="component" value="Unassembled WGS sequence"/>
</dbReference>
<evidence type="ECO:0000259" key="5">
    <source>
        <dbReference type="PROSITE" id="PS50994"/>
    </source>
</evidence>
<reference evidence="6 7" key="1">
    <citation type="journal article" date="2024" name="Commun. Biol.">
        <title>Comparative genomic analysis of thermophilic fungi reveals convergent evolutionary adaptations and gene losses.</title>
        <authorList>
            <person name="Steindorff A.S."/>
            <person name="Aguilar-Pontes M.V."/>
            <person name="Robinson A.J."/>
            <person name="Andreopoulos B."/>
            <person name="LaButti K."/>
            <person name="Kuo A."/>
            <person name="Mondo S."/>
            <person name="Riley R."/>
            <person name="Otillar R."/>
            <person name="Haridas S."/>
            <person name="Lipzen A."/>
            <person name="Grimwood J."/>
            <person name="Schmutz J."/>
            <person name="Clum A."/>
            <person name="Reid I.D."/>
            <person name="Moisan M.C."/>
            <person name="Butler G."/>
            <person name="Nguyen T.T.M."/>
            <person name="Dewar K."/>
            <person name="Conant G."/>
            <person name="Drula E."/>
            <person name="Henrissat B."/>
            <person name="Hansel C."/>
            <person name="Singer S."/>
            <person name="Hutchinson M.I."/>
            <person name="de Vries R.P."/>
            <person name="Natvig D.O."/>
            <person name="Powell A.J."/>
            <person name="Tsang A."/>
            <person name="Grigoriev I.V."/>
        </authorList>
    </citation>
    <scope>NUCLEOTIDE SEQUENCE [LARGE SCALE GENOMIC DNA]</scope>
    <source>
        <strain evidence="6 7">ATCC 22073</strain>
    </source>
</reference>
<feature type="region of interest" description="Disordered" evidence="4">
    <location>
        <begin position="291"/>
        <end position="365"/>
    </location>
</feature>
<dbReference type="GeneID" id="98123792"/>
<comment type="caution">
    <text evidence="6">The sequence shown here is derived from an EMBL/GenBank/DDBJ whole genome shotgun (WGS) entry which is preliminary data.</text>
</comment>
<sequence>MDLVLKDHTLGVVRLETFRDWGRWFDYVRNEARTHGVWQICRPEANAKTVLKILNNNQEPSYADAYSEVQQQLRIQYQRELRDWQNANPEERGPEPEKPGEPLKSDVDYVHEQNLLRHFLKTPQDDSNDWRKAHNAVYHLILNTVRKDLLENALNLLTSMRQPQICCNVLRVLEAQIVPTQAVRMEASRKAFLNVLDRAETAMDPLEWIMDFRREYHDALANGVTDAVGLPAITAFLNAVQKRIAPGWAYTKHMFLADRVIRGDPEETVEVYADQLHRFLLQNGAGARISPHVHATFGGRGQSSDQQDLSKQGSDKKNGGDGKGKPSGSGGGHGRGKGGNGGRKGGDRGHNQSNNQNGKANRTPKVHYDCPCGILERHYWTPIKCLNLKAAITGKSERGGVISQGPRQRILDDLMKPQWADLRDELQARGMRLPGPGAPRLLLGPGSEEPFPGSVGVKLKLDDDKDFTGPLVKAVIPYDLWARIQLPPGIHTTFVTDHHPLHNSILLDNCGAVHIVNDKSRFEPGSWHEVDDPDDCVGAGTTFFQVQARGRWRLRNVLNGNRGPNTEDLILEDAVFIDGFHVNIVSEVALERAGLWYCGWDGTLRYGPMERSLVMRQLVRKHNLVFLEYNVRSAYSRVPPPEHTVTMSLAAIKTRLAARSKEPLPEREDTERLWHLRVGHAGPEAMRRLVSAARGVRYKVDGIPRKECESCARAHATRVISRRPSENRAIRPFWRITWDLFEFDPGFDGSKWLLVIRDEWSGRVIAKTLTTKSLHAVARQIKDTVSWVNTQFGLKVCKIRQDNDTGTIGIKGYTDYEVWIQNLGIDLELTPTHTSEANGGSERVGREIIERGLAMLLGARLPRDLWPEATKAAAWLINITPSQRNDWKSPNEKLYSWFRQYFRWYQPEFVDDRTRDLRPHLGNLYAYGCRAYPLDKRREANTHRKLFKTTERAHIGYLVGYQATNIYRIWVPQLKRVIVTRNVIFDEKLFYEPGEEHASPQPLQITRDVVELLESDTGHRDAGVVREPDDVDPESPEHSVSSERPETSSDRPEGQDSGVGVQAESAPPADAPTELSKAGSPATGLPTPRPSVSPPSPHAGLGGVTDIEPHTSDAYREGMTAEDQHPADRTVELGTPLLGPHDDDTVGLLTVEEEPLQPADGIYRPSQSAHHTVDAATRQQTTERQDPDPARIKRKYVRKVYGPAVRQSRRQRGQGPEGEDDDDEHRLVGFALGMYRDDGIYLPNQRHWESFYTTFFPDNPIHEGDSPQTRTIHCVVAAAVNQRSAKRLGAAPEMPRIHFSELANAKAPQRFRDIENHKFKYLFLEACDEEIRNLVNRKTWRIICRAEAKGRPLPLKWVFTYKFDEHGYVEKAKARICVRGDLQRQSTLETTYAATLAARTFRLMMAIAAHFDLEVHQFDVKQAFLNALLEAPVYCELPEGYKQPGKCVQLLRALYGLRESPLLWYREFSSTLRKLGLKASKEEPCLFYDDQRKVTIVFYVDDYLVFFHRDHADEANRIMNALKAKYELHEKGEAKWFLGVRIIRDRPRRRVFLVHDQYIEKVAKRFDINLTVRAPYVPLPPGDLVKHEGTASSDEIKLFQELVGSILYTAIMIRPDVAFAASKLSHFLTNPSRQHILAAYQVVHYLYGTRHLGIMYTGEETESRALLIAGDASFADCLDTRRSTQGYVMMLFGGVIVWKAARQSTVTTSSTEAELTALTSTAKETIALQRLFEDIALDLGEPWMIYCDNTNAIRLVVEDGTRISTSLRHVDIHNMWAREQVEKGTFGVEYLQTAQMPADGLTKNLSRQRFEHFRKLLNLQDTTKLVQDLGGDSEQRVN</sequence>
<feature type="compositionally biased region" description="Polar residues" evidence="4">
    <location>
        <begin position="302"/>
        <end position="312"/>
    </location>
</feature>
<feature type="compositionally biased region" description="Pro residues" evidence="4">
    <location>
        <begin position="1087"/>
        <end position="1097"/>
    </location>
</feature>
<dbReference type="Pfam" id="PF07727">
    <property type="entry name" value="RVT_2"/>
    <property type="match status" value="1"/>
</dbReference>
<feature type="compositionally biased region" description="Basic and acidic residues" evidence="4">
    <location>
        <begin position="1016"/>
        <end position="1028"/>
    </location>
</feature>
<dbReference type="PROSITE" id="PS50994">
    <property type="entry name" value="INTEGRASE"/>
    <property type="match status" value="1"/>
</dbReference>
<feature type="compositionally biased region" description="Basic and acidic residues" evidence="4">
    <location>
        <begin position="1181"/>
        <end position="1191"/>
    </location>
</feature>
<evidence type="ECO:0000256" key="1">
    <source>
        <dbReference type="ARBA" id="ARBA00004173"/>
    </source>
</evidence>
<keyword evidence="2" id="KW-0694">RNA-binding</keyword>
<proteinExistence type="predicted"/>
<gene>
    <name evidence="6" type="ORF">VTJ83DRAFT_2834</name>
</gene>
<evidence type="ECO:0000313" key="6">
    <source>
        <dbReference type="EMBL" id="KAL2267988.1"/>
    </source>
</evidence>
<evidence type="ECO:0000256" key="3">
    <source>
        <dbReference type="ARBA" id="ARBA00023128"/>
    </source>
</evidence>
<dbReference type="CDD" id="cd09272">
    <property type="entry name" value="RNase_HI_RT_Ty1"/>
    <property type="match status" value="1"/>
</dbReference>
<dbReference type="PANTHER" id="PTHR11439">
    <property type="entry name" value="GAG-POL-RELATED RETROTRANSPOSON"/>
    <property type="match status" value="1"/>
</dbReference>
<dbReference type="EMBL" id="JAZGUE010000003">
    <property type="protein sequence ID" value="KAL2267988.1"/>
    <property type="molecule type" value="Genomic_DNA"/>
</dbReference>
<feature type="compositionally biased region" description="Basic and acidic residues" evidence="4">
    <location>
        <begin position="1035"/>
        <end position="1054"/>
    </location>
</feature>
<dbReference type="InterPro" id="IPR001584">
    <property type="entry name" value="Integrase_cat-core"/>
</dbReference>
<evidence type="ECO:0000313" key="7">
    <source>
        <dbReference type="Proteomes" id="UP001600064"/>
    </source>
</evidence>
<dbReference type="InterPro" id="IPR043502">
    <property type="entry name" value="DNA/RNA_pol_sf"/>
</dbReference>
<dbReference type="PANTHER" id="PTHR11439:SF440">
    <property type="entry name" value="INTEGRASE CATALYTIC DOMAIN-CONTAINING PROTEIN"/>
    <property type="match status" value="1"/>
</dbReference>
<dbReference type="Gene3D" id="3.30.420.10">
    <property type="entry name" value="Ribonuclease H-like superfamily/Ribonuclease H"/>
    <property type="match status" value="1"/>
</dbReference>
<organism evidence="6 7">
    <name type="scientific">Remersonia thermophila</name>
    <dbReference type="NCBI Taxonomy" id="72144"/>
    <lineage>
        <taxon>Eukaryota</taxon>
        <taxon>Fungi</taxon>
        <taxon>Dikarya</taxon>
        <taxon>Ascomycota</taxon>
        <taxon>Pezizomycotina</taxon>
        <taxon>Sordariomycetes</taxon>
        <taxon>Sordariomycetidae</taxon>
        <taxon>Sordariales</taxon>
        <taxon>Sordariales incertae sedis</taxon>
        <taxon>Remersonia</taxon>
    </lineage>
</organism>
<dbReference type="RefSeq" id="XP_070866715.1">
    <property type="nucleotide sequence ID" value="XM_071009148.1"/>
</dbReference>
<keyword evidence="7" id="KW-1185">Reference proteome</keyword>
<dbReference type="InterPro" id="IPR013103">
    <property type="entry name" value="RVT_2"/>
</dbReference>
<keyword evidence="3" id="KW-0496">Mitochondrion</keyword>
<feature type="domain" description="Integrase catalytic" evidence="5">
    <location>
        <begin position="728"/>
        <end position="898"/>
    </location>
</feature>
<protein>
    <recommendedName>
        <fullName evidence="5">Integrase catalytic domain-containing protein</fullName>
    </recommendedName>
</protein>
<dbReference type="SUPFAM" id="SSF53098">
    <property type="entry name" value="Ribonuclease H-like"/>
    <property type="match status" value="1"/>
</dbReference>
<feature type="region of interest" description="Disordered" evidence="4">
    <location>
        <begin position="1016"/>
        <end position="1110"/>
    </location>
</feature>
<feature type="compositionally biased region" description="Basic and acidic residues" evidence="4">
    <location>
        <begin position="313"/>
        <end position="324"/>
    </location>
</feature>
<dbReference type="SUPFAM" id="SSF56672">
    <property type="entry name" value="DNA/RNA polymerases"/>
    <property type="match status" value="1"/>
</dbReference>
<feature type="compositionally biased region" description="Gly residues" evidence="4">
    <location>
        <begin position="325"/>
        <end position="343"/>
    </location>
</feature>
<feature type="region of interest" description="Disordered" evidence="4">
    <location>
        <begin position="1159"/>
        <end position="1225"/>
    </location>
</feature>
<evidence type="ECO:0000256" key="2">
    <source>
        <dbReference type="ARBA" id="ARBA00022884"/>
    </source>
</evidence>
<name>A0ABR4DCC8_9PEZI</name>
<evidence type="ECO:0000256" key="4">
    <source>
        <dbReference type="SAM" id="MobiDB-lite"/>
    </source>
</evidence>
<dbReference type="Pfam" id="PF25597">
    <property type="entry name" value="SH3_retrovirus"/>
    <property type="match status" value="1"/>
</dbReference>
<comment type="subcellular location">
    <subcellularLocation>
        <location evidence="1">Mitochondrion</location>
    </subcellularLocation>
</comment>
<dbReference type="InterPro" id="IPR057670">
    <property type="entry name" value="SH3_retrovirus"/>
</dbReference>
<accession>A0ABR4DCC8</accession>